<dbReference type="InParanoid" id="G0V5D5"/>
<dbReference type="GO" id="GO:0010106">
    <property type="term" value="P:cellular response to iron ion starvation"/>
    <property type="evidence" value="ECO:0007669"/>
    <property type="project" value="InterPro"/>
</dbReference>
<dbReference type="eggNOG" id="ENOG502S28S">
    <property type="taxonomic scope" value="Eukaryota"/>
</dbReference>
<feature type="compositionally biased region" description="Polar residues" evidence="1">
    <location>
        <begin position="311"/>
        <end position="330"/>
    </location>
</feature>
<evidence type="ECO:0000313" key="2">
    <source>
        <dbReference type="EMBL" id="CCC66671.1"/>
    </source>
</evidence>
<reference evidence="2 3" key="1">
    <citation type="journal article" date="2011" name="Proc. Natl. Acad. Sci. U.S.A.">
        <title>Evolutionary erosion of yeast sex chromosomes by mating-type switching accidents.</title>
        <authorList>
            <person name="Gordon J.L."/>
            <person name="Armisen D."/>
            <person name="Proux-Wera E."/>
            <person name="Oheigeartaigh S.S."/>
            <person name="Byrne K.P."/>
            <person name="Wolfe K.H."/>
        </authorList>
    </citation>
    <scope>NUCLEOTIDE SEQUENCE [LARGE SCALE GENOMIC DNA]</scope>
    <source>
        <strain evidence="3">ATCC 76901 / BCRC 22586 / CBS 4309 / NBRC 1992 / NRRL Y-12630</strain>
    </source>
</reference>
<keyword evidence="3" id="KW-1185">Reference proteome</keyword>
<evidence type="ECO:0000313" key="3">
    <source>
        <dbReference type="Proteomes" id="UP000001640"/>
    </source>
</evidence>
<sequence length="533" mass="60240">MDNYQLDQDLSDLTSLFHNNNRATNDIKKEVMDGNTILSNLLMTPPISPSAKRDIASSGEQEEKLRIPSSNVKTMVKKKKTYNTNKNKVKSYSTPNNISNALLKDQNKLIHLDPVPNFKDKSEIKPWLQKIFFPQGIDIVIERSDSGKVIFKCKSPAKRRNNASIHQEQESTKPSSSNSATCPFRIRATFSIKLKKWNIVVVNNSHSHDLKFNPNSDEYKKFKDYLKNSDDFDTIKKFEELEYRSKLNLPINPSIIPCDCGLTSEIQSFNIILPTSKVCGAIKVQKEKKNARSMVSSQTANKNNKLKKFNEQNILKKSTQPLSTSNTSPSLGSDFIDNTNILTTGNGDDFVLPILTPDYAVHKNNKINPAPLLDNNLLPLSNNTNSNDNMTTDLLEIDFTDIFNQSNTLSKNVRAGHYNSNKYNLLEDSSASSLLFLPAPTSLDFGNDDDLLMSSKLQSVDVSTLLNQRRVSHSNGDNDELSNNLDDINNLLSTGLDDLDKRWEFHDNLQYKNDDMESNFTSSFLNENFDFLK</sequence>
<dbReference type="Pfam" id="PF08731">
    <property type="entry name" value="AFT"/>
    <property type="match status" value="1"/>
</dbReference>
<dbReference type="HOGENOM" id="CLU_510980_0_0_1"/>
<dbReference type="GeneID" id="96900160"/>
<organism evidence="2 3">
    <name type="scientific">Naumovozyma castellii</name>
    <name type="common">Yeast</name>
    <name type="synonym">Saccharomyces castellii</name>
    <dbReference type="NCBI Taxonomy" id="27288"/>
    <lineage>
        <taxon>Eukaryota</taxon>
        <taxon>Fungi</taxon>
        <taxon>Dikarya</taxon>
        <taxon>Ascomycota</taxon>
        <taxon>Saccharomycotina</taxon>
        <taxon>Saccharomycetes</taxon>
        <taxon>Saccharomycetales</taxon>
        <taxon>Saccharomycetaceae</taxon>
        <taxon>Naumovozyma</taxon>
    </lineage>
</organism>
<dbReference type="OMA" id="WLQKIFF"/>
<dbReference type="AlphaFoldDB" id="G0V5D5"/>
<feature type="region of interest" description="Disordered" evidence="1">
    <location>
        <begin position="308"/>
        <end position="330"/>
    </location>
</feature>
<dbReference type="EMBL" id="HE576752">
    <property type="protein sequence ID" value="CCC66671.1"/>
    <property type="molecule type" value="Genomic_DNA"/>
</dbReference>
<proteinExistence type="predicted"/>
<dbReference type="GO" id="GO:0000981">
    <property type="term" value="F:DNA-binding transcription factor activity, RNA polymerase II-specific"/>
    <property type="evidence" value="ECO:0007669"/>
    <property type="project" value="InterPro"/>
</dbReference>
<dbReference type="RefSeq" id="XP_003673062.1">
    <property type="nucleotide sequence ID" value="XM_003673014.1"/>
</dbReference>
<feature type="compositionally biased region" description="Polar residues" evidence="1">
    <location>
        <begin position="162"/>
        <end position="180"/>
    </location>
</feature>
<accession>G0V5D5</accession>
<reference key="2">
    <citation type="submission" date="2011-08" db="EMBL/GenBank/DDBJ databases">
        <title>Genome sequence of Naumovozyma castellii.</title>
        <authorList>
            <person name="Gordon J.L."/>
            <person name="Armisen D."/>
            <person name="Proux-Wera E."/>
            <person name="OhEigeartaigh S.S."/>
            <person name="Byrne K.P."/>
            <person name="Wolfe K.H."/>
        </authorList>
    </citation>
    <scope>NUCLEOTIDE SEQUENCE</scope>
    <source>
        <strain>Type strain:CBS 4309</strain>
    </source>
</reference>
<feature type="region of interest" description="Disordered" evidence="1">
    <location>
        <begin position="160"/>
        <end position="180"/>
    </location>
</feature>
<name>G0V5D5_NAUCA</name>
<dbReference type="STRING" id="1064592.G0V5D5"/>
<dbReference type="InterPro" id="IPR014842">
    <property type="entry name" value="AFT"/>
</dbReference>
<dbReference type="KEGG" id="ncs:NCAS_0A01110"/>
<evidence type="ECO:0000256" key="1">
    <source>
        <dbReference type="SAM" id="MobiDB-lite"/>
    </source>
</evidence>
<dbReference type="GO" id="GO:0045944">
    <property type="term" value="P:positive regulation of transcription by RNA polymerase II"/>
    <property type="evidence" value="ECO:0007669"/>
    <property type="project" value="InterPro"/>
</dbReference>
<gene>
    <name evidence="2" type="primary">NCAS0A01110</name>
    <name evidence="2" type="ordered locus">NCAS_0A01110</name>
</gene>
<dbReference type="OrthoDB" id="4068596at2759"/>
<dbReference type="Proteomes" id="UP000001640">
    <property type="component" value="Chromosome 1"/>
</dbReference>
<protein>
    <submittedName>
        <fullName evidence="2">Uncharacterized protein</fullName>
    </submittedName>
</protein>